<evidence type="ECO:0000313" key="5">
    <source>
        <dbReference type="EMBL" id="KAB1140713.1"/>
    </source>
</evidence>
<dbReference type="Proteomes" id="UP000442707">
    <property type="component" value="Unassembled WGS sequence"/>
</dbReference>
<evidence type="ECO:0000256" key="3">
    <source>
        <dbReference type="SAM" id="MobiDB-lite"/>
    </source>
</evidence>
<comment type="caution">
    <text evidence="5">The sequence shown here is derived from an EMBL/GenBank/DDBJ whole genome shotgun (WGS) entry which is preliminary data.</text>
</comment>
<protein>
    <submittedName>
        <fullName evidence="5">Pyridoxal-phosphate dependent enzyme</fullName>
    </submittedName>
</protein>
<dbReference type="InterPro" id="IPR001926">
    <property type="entry name" value="TrpB-like_PALP"/>
</dbReference>
<feature type="region of interest" description="Disordered" evidence="3">
    <location>
        <begin position="1"/>
        <end position="26"/>
    </location>
</feature>
<proteinExistence type="predicted"/>
<dbReference type="GO" id="GO:1901605">
    <property type="term" value="P:alpha-amino acid metabolic process"/>
    <property type="evidence" value="ECO:0007669"/>
    <property type="project" value="UniProtKB-ARBA"/>
</dbReference>
<comment type="cofactor">
    <cofactor evidence="1">
        <name>pyridoxal 5'-phosphate</name>
        <dbReference type="ChEBI" id="CHEBI:597326"/>
    </cofactor>
</comment>
<organism evidence="5 6">
    <name type="scientific">Streptomyces luteolifulvus</name>
    <dbReference type="NCBI Taxonomy" id="2615112"/>
    <lineage>
        <taxon>Bacteria</taxon>
        <taxon>Bacillati</taxon>
        <taxon>Actinomycetota</taxon>
        <taxon>Actinomycetes</taxon>
        <taxon>Kitasatosporales</taxon>
        <taxon>Streptomycetaceae</taxon>
        <taxon>Streptomyces</taxon>
    </lineage>
</organism>
<evidence type="ECO:0000313" key="6">
    <source>
        <dbReference type="Proteomes" id="UP000442707"/>
    </source>
</evidence>
<dbReference type="Pfam" id="PF00291">
    <property type="entry name" value="PALP"/>
    <property type="match status" value="1"/>
</dbReference>
<sequence length="166" mass="17628">MGHRGRHPRPAQPVGTRHRGQPAGTALDKARVTEGQADVFIAGVGTGGTLTGVGQVLREKNPNPTVVAVEPETSPVPSGGEPGPHAIQASERVFVPEVLDTRINDRIFPVSSEAARGTARRLARAEGIRACRSPSCSVANGRRRVCIRTFIDADRLRIPHILVAKG</sequence>
<gene>
    <name evidence="5" type="ORF">F7R91_35255</name>
</gene>
<dbReference type="InterPro" id="IPR050214">
    <property type="entry name" value="Cys_Synth/Cystath_Beta-Synth"/>
</dbReference>
<evidence type="ECO:0000256" key="2">
    <source>
        <dbReference type="ARBA" id="ARBA00022898"/>
    </source>
</evidence>
<dbReference type="EMBL" id="VZRB01000039">
    <property type="protein sequence ID" value="KAB1140713.1"/>
    <property type="molecule type" value="Genomic_DNA"/>
</dbReference>
<name>A0A6H9UR01_9ACTN</name>
<accession>A0A6H9UR01</accession>
<dbReference type="PANTHER" id="PTHR10314">
    <property type="entry name" value="CYSTATHIONINE BETA-SYNTHASE"/>
    <property type="match status" value="1"/>
</dbReference>
<keyword evidence="6" id="KW-1185">Reference proteome</keyword>
<dbReference type="Gene3D" id="3.40.50.1100">
    <property type="match status" value="1"/>
</dbReference>
<keyword evidence="2" id="KW-0663">Pyridoxal phosphate</keyword>
<dbReference type="AlphaFoldDB" id="A0A6H9UR01"/>
<evidence type="ECO:0000259" key="4">
    <source>
        <dbReference type="Pfam" id="PF00291"/>
    </source>
</evidence>
<evidence type="ECO:0000256" key="1">
    <source>
        <dbReference type="ARBA" id="ARBA00001933"/>
    </source>
</evidence>
<feature type="domain" description="Tryptophan synthase beta chain-like PALP" evidence="4">
    <location>
        <begin position="33"/>
        <end position="138"/>
    </location>
</feature>
<dbReference type="InterPro" id="IPR036052">
    <property type="entry name" value="TrpB-like_PALP_sf"/>
</dbReference>
<reference evidence="5 6" key="1">
    <citation type="submission" date="2019-09" db="EMBL/GenBank/DDBJ databases">
        <title>Screening of Novel Bioactive Compounds from Soil-Associated.</title>
        <authorList>
            <person name="Zhao S."/>
        </authorList>
    </citation>
    <scope>NUCLEOTIDE SEQUENCE [LARGE SCALE GENOMIC DNA]</scope>
    <source>
        <strain evidence="5 6">HIT-DPA4</strain>
    </source>
</reference>
<dbReference type="SUPFAM" id="SSF53686">
    <property type="entry name" value="Tryptophan synthase beta subunit-like PLP-dependent enzymes"/>
    <property type="match status" value="1"/>
</dbReference>